<protein>
    <recommendedName>
        <fullName evidence="4">Sel1 repeat family protein</fullName>
    </recommendedName>
</protein>
<evidence type="ECO:0000313" key="3">
    <source>
        <dbReference type="Proteomes" id="UP000229504"/>
    </source>
</evidence>
<evidence type="ECO:0000313" key="2">
    <source>
        <dbReference type="EMBL" id="PIA70503.1"/>
    </source>
</evidence>
<dbReference type="InterPro" id="IPR032710">
    <property type="entry name" value="NTF2-like_dom_sf"/>
</dbReference>
<dbReference type="Gene3D" id="3.10.450.50">
    <property type="match status" value="1"/>
</dbReference>
<sequence length="319" mass="35618">MRQLAGLLLGALLSTPLSASDDEQTRIAREMIQVLDAYAVYKMGDFDEAFERYRRLAEAGNRQGMLNLGNMHAAGLGTRTDLGQALSWYQRAADAGDAIGMYEVARAHDIGLGTPANPDEALRWYQRAAEQDNADAQWALGERLYQQGQHANGLSWIRAAARQGEHAQAQQFLAALDGDGVAAIQPNNEQRQAVLAALSLIDQAAQRRDVDALVALIRDDAQIQVRLPQSRSWQALSKAQLRTLWQQTFAQTDRYHYQRNEPELLSTDDGILAFSLIRETLARGERTQQLEIHESARLQLLEGRASIYGLRLDIRQRGE</sequence>
<dbReference type="Gene3D" id="1.25.40.10">
    <property type="entry name" value="Tetratricopeptide repeat domain"/>
    <property type="match status" value="1"/>
</dbReference>
<organism evidence="2 3">
    <name type="scientific">Pseudomonas sediminis</name>
    <dbReference type="NCBI Taxonomy" id="1691904"/>
    <lineage>
        <taxon>Bacteria</taxon>
        <taxon>Pseudomonadati</taxon>
        <taxon>Pseudomonadota</taxon>
        <taxon>Gammaproteobacteria</taxon>
        <taxon>Pseudomonadales</taxon>
        <taxon>Pseudomonadaceae</taxon>
        <taxon>Pseudomonas</taxon>
    </lineage>
</organism>
<feature type="signal peptide" evidence="1">
    <location>
        <begin position="1"/>
        <end position="19"/>
    </location>
</feature>
<dbReference type="PANTHER" id="PTHR11102">
    <property type="entry name" value="SEL-1-LIKE PROTEIN"/>
    <property type="match status" value="1"/>
</dbReference>
<feature type="chain" id="PRO_5013673627" description="Sel1 repeat family protein" evidence="1">
    <location>
        <begin position="20"/>
        <end position="319"/>
    </location>
</feature>
<keyword evidence="1" id="KW-0732">Signal</keyword>
<dbReference type="InterPro" id="IPR050767">
    <property type="entry name" value="Sel1_AlgK"/>
</dbReference>
<accession>A0A2G5FRC2</accession>
<evidence type="ECO:0008006" key="4">
    <source>
        <dbReference type="Google" id="ProtNLM"/>
    </source>
</evidence>
<dbReference type="PANTHER" id="PTHR11102:SF160">
    <property type="entry name" value="ERAD-ASSOCIATED E3 UBIQUITIN-PROTEIN LIGASE COMPONENT HRD3"/>
    <property type="match status" value="1"/>
</dbReference>
<evidence type="ECO:0000256" key="1">
    <source>
        <dbReference type="SAM" id="SignalP"/>
    </source>
</evidence>
<dbReference type="RefSeq" id="WP_099523018.1">
    <property type="nucleotide sequence ID" value="NZ_NIQU01000002.1"/>
</dbReference>
<reference evidence="3" key="1">
    <citation type="submission" date="2017-06" db="EMBL/GenBank/DDBJ databases">
        <authorList>
            <person name="Rastogi G."/>
            <person name="Vaishampayan P."/>
            <person name="Seuylemezian A."/>
        </authorList>
    </citation>
    <scope>NUCLEOTIDE SEQUENCE [LARGE SCALE GENOMIC DNA]</scope>
    <source>
        <strain evidence="3">PI11</strain>
    </source>
</reference>
<name>A0A2G5FRC2_9PSED</name>
<gene>
    <name evidence="2" type="ORF">CDO35_05775</name>
</gene>
<dbReference type="Proteomes" id="UP000229504">
    <property type="component" value="Unassembled WGS sequence"/>
</dbReference>
<dbReference type="SUPFAM" id="SSF54427">
    <property type="entry name" value="NTF2-like"/>
    <property type="match status" value="1"/>
</dbReference>
<dbReference type="InterPro" id="IPR011990">
    <property type="entry name" value="TPR-like_helical_dom_sf"/>
</dbReference>
<dbReference type="AlphaFoldDB" id="A0A2G5FRC2"/>
<dbReference type="Pfam" id="PF08238">
    <property type="entry name" value="Sel1"/>
    <property type="match status" value="3"/>
</dbReference>
<dbReference type="SUPFAM" id="SSF81901">
    <property type="entry name" value="HCP-like"/>
    <property type="match status" value="1"/>
</dbReference>
<dbReference type="SMART" id="SM00671">
    <property type="entry name" value="SEL1"/>
    <property type="match status" value="3"/>
</dbReference>
<comment type="caution">
    <text evidence="2">The sequence shown here is derived from an EMBL/GenBank/DDBJ whole genome shotgun (WGS) entry which is preliminary data.</text>
</comment>
<dbReference type="InterPro" id="IPR006597">
    <property type="entry name" value="Sel1-like"/>
</dbReference>
<proteinExistence type="predicted"/>
<dbReference type="EMBL" id="NIQU01000002">
    <property type="protein sequence ID" value="PIA70503.1"/>
    <property type="molecule type" value="Genomic_DNA"/>
</dbReference>